<evidence type="ECO:0000313" key="2">
    <source>
        <dbReference type="Proteomes" id="UP000184080"/>
    </source>
</evidence>
<proteinExistence type="predicted"/>
<dbReference type="RefSeq" id="WP_073010640.1">
    <property type="nucleotide sequence ID" value="NZ_FQZO01000008.1"/>
</dbReference>
<gene>
    <name evidence="1" type="ORF">SAMN05444401_3854</name>
</gene>
<name>A0A1M6M693_9CLOT</name>
<organism evidence="1 2">
    <name type="scientific">Clostridium amylolyticum</name>
    <dbReference type="NCBI Taxonomy" id="1121298"/>
    <lineage>
        <taxon>Bacteria</taxon>
        <taxon>Bacillati</taxon>
        <taxon>Bacillota</taxon>
        <taxon>Clostridia</taxon>
        <taxon>Eubacteriales</taxon>
        <taxon>Clostridiaceae</taxon>
        <taxon>Clostridium</taxon>
    </lineage>
</organism>
<sequence>MGKVENGEVILIRCVISGEKESYYKAKDYQGKKYLIEKNKDFKKVSVGDDRAFYAYKKEMGKLIKTTTLFPVSHEEYIKHNNTGISGKTLEELGITLDNLHE</sequence>
<dbReference type="EMBL" id="FQZO01000008">
    <property type="protein sequence ID" value="SHJ78995.1"/>
    <property type="molecule type" value="Genomic_DNA"/>
</dbReference>
<dbReference type="Proteomes" id="UP000184080">
    <property type="component" value="Unassembled WGS sequence"/>
</dbReference>
<accession>A0A1M6M693</accession>
<keyword evidence="2" id="KW-1185">Reference proteome</keyword>
<protein>
    <submittedName>
        <fullName evidence="1">Uncharacterized protein</fullName>
    </submittedName>
</protein>
<evidence type="ECO:0000313" key="1">
    <source>
        <dbReference type="EMBL" id="SHJ78995.1"/>
    </source>
</evidence>
<dbReference type="AlphaFoldDB" id="A0A1M6M693"/>
<dbReference type="STRING" id="1121298.SAMN05444401_3854"/>
<reference evidence="1 2" key="1">
    <citation type="submission" date="2016-11" db="EMBL/GenBank/DDBJ databases">
        <authorList>
            <person name="Jaros S."/>
            <person name="Januszkiewicz K."/>
            <person name="Wedrychowicz H."/>
        </authorList>
    </citation>
    <scope>NUCLEOTIDE SEQUENCE [LARGE SCALE GENOMIC DNA]</scope>
    <source>
        <strain evidence="1 2">DSM 21864</strain>
    </source>
</reference>
<dbReference type="OrthoDB" id="1932158at2"/>